<evidence type="ECO:0000256" key="3">
    <source>
        <dbReference type="ARBA" id="ARBA00022723"/>
    </source>
</evidence>
<evidence type="ECO:0000256" key="6">
    <source>
        <dbReference type="ARBA" id="ARBA00022840"/>
    </source>
</evidence>
<evidence type="ECO:0000313" key="10">
    <source>
        <dbReference type="EMBL" id="SIN60108.1"/>
    </source>
</evidence>
<keyword evidence="5 9" id="KW-0093">Biotin biosynthesis</keyword>
<sequence>MNRQWVVTGTDTDIGKTVFAAALTGALQASYWKPVQAGLEDGTDSETILRLSGLPAKHVLPEAYRLKIPASPHYSAAQEGLRISADDLQVPESSRPLVIEGAGGALVPINENFLYADLFARWKIPAIIVASTRLGTINHSLLTIEALRARAVPILGMAFVGEAVPDSQNTICAIGKVPELGRLPMLSDLSASALATAFAEHFDLERFAA</sequence>
<comment type="function">
    <text evidence="9">Catalyzes a mechanistically unusual reaction, the ATP-dependent insertion of CO2 between the N7 and N8 nitrogen atoms of 7,8-diaminopelargonic acid (DAPA, also called 7,8-diammoniononanoate) to form a ureido ring.</text>
</comment>
<dbReference type="Gene3D" id="3.40.50.300">
    <property type="entry name" value="P-loop containing nucleotide triphosphate hydrolases"/>
    <property type="match status" value="1"/>
</dbReference>
<evidence type="ECO:0000256" key="4">
    <source>
        <dbReference type="ARBA" id="ARBA00022741"/>
    </source>
</evidence>
<keyword evidence="1 9" id="KW-0963">Cytoplasm</keyword>
<feature type="binding site" evidence="9">
    <location>
        <begin position="13"/>
        <end position="18"/>
    </location>
    <ligand>
        <name>ATP</name>
        <dbReference type="ChEBI" id="CHEBI:30616"/>
    </ligand>
</feature>
<dbReference type="RefSeq" id="WP_074203645.1">
    <property type="nucleotide sequence ID" value="NZ_FSQW01000001.1"/>
</dbReference>
<evidence type="ECO:0000256" key="8">
    <source>
        <dbReference type="ARBA" id="ARBA00047386"/>
    </source>
</evidence>
<feature type="binding site" evidence="9">
    <location>
        <begin position="184"/>
        <end position="186"/>
    </location>
    <ligand>
        <name>ATP</name>
        <dbReference type="ChEBI" id="CHEBI:30616"/>
    </ligand>
</feature>
<keyword evidence="11" id="KW-1185">Reference proteome</keyword>
<dbReference type="GO" id="GO:0000287">
    <property type="term" value="F:magnesium ion binding"/>
    <property type="evidence" value="ECO:0007669"/>
    <property type="project" value="UniProtKB-UniRule"/>
</dbReference>
<dbReference type="GO" id="GO:0005829">
    <property type="term" value="C:cytosol"/>
    <property type="evidence" value="ECO:0007669"/>
    <property type="project" value="TreeGrafter"/>
</dbReference>
<dbReference type="PIRSF" id="PIRSF006755">
    <property type="entry name" value="DTB_synth"/>
    <property type="match status" value="1"/>
</dbReference>
<keyword evidence="2 9" id="KW-0436">Ligase</keyword>
<keyword evidence="4 9" id="KW-0547">Nucleotide-binding</keyword>
<comment type="catalytic activity">
    <reaction evidence="9">
        <text>(7R,8S)-7,8-diammoniononanoate + CO2 + ATP = (4R,5S)-dethiobiotin + ADP + phosphate + 3 H(+)</text>
        <dbReference type="Rhea" id="RHEA:15805"/>
        <dbReference type="ChEBI" id="CHEBI:15378"/>
        <dbReference type="ChEBI" id="CHEBI:16526"/>
        <dbReference type="ChEBI" id="CHEBI:30616"/>
        <dbReference type="ChEBI" id="CHEBI:43474"/>
        <dbReference type="ChEBI" id="CHEBI:149469"/>
        <dbReference type="ChEBI" id="CHEBI:149473"/>
        <dbReference type="ChEBI" id="CHEBI:456216"/>
        <dbReference type="EC" id="6.3.3.3"/>
    </reaction>
</comment>
<evidence type="ECO:0000256" key="7">
    <source>
        <dbReference type="ARBA" id="ARBA00022842"/>
    </source>
</evidence>
<keyword evidence="6 9" id="KW-0067">ATP-binding</keyword>
<dbReference type="PANTHER" id="PTHR43210">
    <property type="entry name" value="DETHIOBIOTIN SYNTHETASE"/>
    <property type="match status" value="1"/>
</dbReference>
<feature type="binding site" evidence="9">
    <location>
        <position position="44"/>
    </location>
    <ligand>
        <name>Mg(2+)</name>
        <dbReference type="ChEBI" id="CHEBI:18420"/>
    </ligand>
</feature>
<dbReference type="PANTHER" id="PTHR43210:SF2">
    <property type="entry name" value="ATP-DEPENDENT DETHIOBIOTIN SYNTHETASE BIOD 2"/>
    <property type="match status" value="1"/>
</dbReference>
<keyword evidence="7 9" id="KW-0460">Magnesium</keyword>
<dbReference type="GO" id="GO:0009102">
    <property type="term" value="P:biotin biosynthetic process"/>
    <property type="evidence" value="ECO:0007669"/>
    <property type="project" value="UniProtKB-UniRule"/>
</dbReference>
<dbReference type="GO" id="GO:0005524">
    <property type="term" value="F:ATP binding"/>
    <property type="evidence" value="ECO:0007669"/>
    <property type="project" value="UniProtKB-UniRule"/>
</dbReference>
<feature type="active site" evidence="9">
    <location>
        <position position="33"/>
    </location>
</feature>
<dbReference type="CDD" id="cd03109">
    <property type="entry name" value="DTBS"/>
    <property type="match status" value="1"/>
</dbReference>
<protein>
    <recommendedName>
        <fullName evidence="9">ATP-dependent dethiobiotin synthetase BioD</fullName>
        <ecNumber evidence="9">6.3.3.3</ecNumber>
    </recommendedName>
    <alternativeName>
        <fullName evidence="9">DTB synthetase</fullName>
        <shortName evidence="9">DTBS</shortName>
    </alternativeName>
    <alternativeName>
        <fullName evidence="9">Dethiobiotin synthase</fullName>
    </alternativeName>
</protein>
<gene>
    <name evidence="9" type="primary">bioD</name>
    <name evidence="10" type="ORF">SAMN02745824_0589</name>
</gene>
<comment type="catalytic activity">
    <reaction evidence="8">
        <text>(7R,8S)-8-amino-7-(carboxyamino)nonanoate + ATP = (4R,5S)-dethiobiotin + ADP + phosphate + H(+)</text>
        <dbReference type="Rhea" id="RHEA:63684"/>
        <dbReference type="ChEBI" id="CHEBI:15378"/>
        <dbReference type="ChEBI" id="CHEBI:30616"/>
        <dbReference type="ChEBI" id="CHEBI:43474"/>
        <dbReference type="ChEBI" id="CHEBI:149470"/>
        <dbReference type="ChEBI" id="CHEBI:149473"/>
        <dbReference type="ChEBI" id="CHEBI:456216"/>
    </reaction>
</comment>
<feature type="binding site" evidence="9">
    <location>
        <begin position="100"/>
        <end position="103"/>
    </location>
    <ligand>
        <name>ATP</name>
        <dbReference type="ChEBI" id="CHEBI:30616"/>
    </ligand>
</feature>
<name>A0A1N6CNE8_9SPHN</name>
<comment type="pathway">
    <text evidence="9">Cofactor biosynthesis; biotin biosynthesis; biotin from 7,8-diaminononanoate: step 1/2.</text>
</comment>
<dbReference type="Proteomes" id="UP000185192">
    <property type="component" value="Unassembled WGS sequence"/>
</dbReference>
<evidence type="ECO:0000256" key="2">
    <source>
        <dbReference type="ARBA" id="ARBA00022598"/>
    </source>
</evidence>
<dbReference type="UniPathway" id="UPA00078">
    <property type="reaction ID" value="UER00161"/>
</dbReference>
<dbReference type="EC" id="6.3.3.3" evidence="9"/>
<accession>A0A1N6CNE8</accession>
<dbReference type="AlphaFoldDB" id="A0A1N6CNE8"/>
<feature type="binding site" evidence="9">
    <location>
        <position position="17"/>
    </location>
    <ligand>
        <name>Mg(2+)</name>
        <dbReference type="ChEBI" id="CHEBI:18420"/>
    </ligand>
</feature>
<keyword evidence="3 9" id="KW-0479">Metal-binding</keyword>
<dbReference type="EMBL" id="FSQW01000001">
    <property type="protein sequence ID" value="SIN60108.1"/>
    <property type="molecule type" value="Genomic_DNA"/>
</dbReference>
<dbReference type="InterPro" id="IPR027417">
    <property type="entry name" value="P-loop_NTPase"/>
</dbReference>
<comment type="similarity">
    <text evidence="9">Belongs to the dethiobiotin synthetase family.</text>
</comment>
<feature type="binding site" evidence="9">
    <location>
        <position position="100"/>
    </location>
    <ligand>
        <name>Mg(2+)</name>
        <dbReference type="ChEBI" id="CHEBI:18420"/>
    </ligand>
</feature>
<evidence type="ECO:0000256" key="9">
    <source>
        <dbReference type="HAMAP-Rule" id="MF_00336"/>
    </source>
</evidence>
<dbReference type="NCBIfam" id="TIGR00347">
    <property type="entry name" value="bioD"/>
    <property type="match status" value="1"/>
</dbReference>
<dbReference type="SUPFAM" id="SSF52540">
    <property type="entry name" value="P-loop containing nucleoside triphosphate hydrolases"/>
    <property type="match status" value="1"/>
</dbReference>
<feature type="binding site" evidence="9">
    <location>
        <position position="44"/>
    </location>
    <ligand>
        <name>ATP</name>
        <dbReference type="ChEBI" id="CHEBI:30616"/>
    </ligand>
</feature>
<comment type="caution">
    <text evidence="9">Lacks conserved residue(s) required for the propagation of feature annotation.</text>
</comment>
<comment type="subcellular location">
    <subcellularLocation>
        <location evidence="9">Cytoplasm</location>
    </subcellularLocation>
</comment>
<dbReference type="InterPro" id="IPR004472">
    <property type="entry name" value="DTB_synth_BioD"/>
</dbReference>
<dbReference type="OrthoDB" id="9802097at2"/>
<comment type="subunit">
    <text evidence="9">Homodimer.</text>
</comment>
<organism evidence="10 11">
    <name type="scientific">Parasphingorhabdus marina DSM 22363</name>
    <dbReference type="NCBI Taxonomy" id="1123272"/>
    <lineage>
        <taxon>Bacteria</taxon>
        <taxon>Pseudomonadati</taxon>
        <taxon>Pseudomonadota</taxon>
        <taxon>Alphaproteobacteria</taxon>
        <taxon>Sphingomonadales</taxon>
        <taxon>Sphingomonadaceae</taxon>
        <taxon>Parasphingorhabdus</taxon>
    </lineage>
</organism>
<comment type="cofactor">
    <cofactor evidence="9">
        <name>Mg(2+)</name>
        <dbReference type="ChEBI" id="CHEBI:18420"/>
    </cofactor>
</comment>
<evidence type="ECO:0000313" key="11">
    <source>
        <dbReference type="Proteomes" id="UP000185192"/>
    </source>
</evidence>
<evidence type="ECO:0000256" key="5">
    <source>
        <dbReference type="ARBA" id="ARBA00022756"/>
    </source>
</evidence>
<dbReference type="STRING" id="1123272.SAMN02745824_0589"/>
<evidence type="ECO:0000256" key="1">
    <source>
        <dbReference type="ARBA" id="ARBA00022490"/>
    </source>
</evidence>
<proteinExistence type="inferred from homology"/>
<dbReference type="HAMAP" id="MF_00336">
    <property type="entry name" value="BioD"/>
    <property type="match status" value="1"/>
</dbReference>
<dbReference type="Pfam" id="PF13500">
    <property type="entry name" value="AAA_26"/>
    <property type="match status" value="1"/>
</dbReference>
<dbReference type="GO" id="GO:0004141">
    <property type="term" value="F:dethiobiotin synthase activity"/>
    <property type="evidence" value="ECO:0007669"/>
    <property type="project" value="UniProtKB-UniRule"/>
</dbReference>
<reference evidence="11" key="1">
    <citation type="submission" date="2016-11" db="EMBL/GenBank/DDBJ databases">
        <authorList>
            <person name="Varghese N."/>
            <person name="Submissions S."/>
        </authorList>
    </citation>
    <scope>NUCLEOTIDE SEQUENCE [LARGE SCALE GENOMIC DNA]</scope>
    <source>
        <strain evidence="11">DSM 22363</strain>
    </source>
</reference>